<keyword evidence="7" id="KW-1185">Reference proteome</keyword>
<dbReference type="InterPro" id="IPR046347">
    <property type="entry name" value="bZIP_sf"/>
</dbReference>
<evidence type="ECO:0000256" key="4">
    <source>
        <dbReference type="SAM" id="MobiDB-lite"/>
    </source>
</evidence>
<name>A0AAE8SUB9_9PEZI</name>
<dbReference type="InterPro" id="IPR004827">
    <property type="entry name" value="bZIP"/>
</dbReference>
<evidence type="ECO:0000256" key="2">
    <source>
        <dbReference type="ARBA" id="ARBA00023242"/>
    </source>
</evidence>
<keyword evidence="2" id="KW-0539">Nucleus</keyword>
<dbReference type="Pfam" id="PF10297">
    <property type="entry name" value="Hap4_Hap_bind"/>
    <property type="match status" value="1"/>
</dbReference>
<dbReference type="AlphaFoldDB" id="A0AAE8SUB9"/>
<protein>
    <recommendedName>
        <fullName evidence="5">BZIP domain-containing protein</fullName>
    </recommendedName>
</protein>
<organism evidence="6 7">
    <name type="scientific">Cephalotrichum gorgonifer</name>
    <dbReference type="NCBI Taxonomy" id="2041049"/>
    <lineage>
        <taxon>Eukaryota</taxon>
        <taxon>Fungi</taxon>
        <taxon>Dikarya</taxon>
        <taxon>Ascomycota</taxon>
        <taxon>Pezizomycotina</taxon>
        <taxon>Sordariomycetes</taxon>
        <taxon>Hypocreomycetidae</taxon>
        <taxon>Microascales</taxon>
        <taxon>Microascaceae</taxon>
        <taxon>Cephalotrichum</taxon>
    </lineage>
</organism>
<evidence type="ECO:0000256" key="1">
    <source>
        <dbReference type="ARBA" id="ARBA00004123"/>
    </source>
</evidence>
<dbReference type="SUPFAM" id="SSF57959">
    <property type="entry name" value="Leucine zipper domain"/>
    <property type="match status" value="1"/>
</dbReference>
<reference evidence="6" key="1">
    <citation type="submission" date="2018-03" db="EMBL/GenBank/DDBJ databases">
        <authorList>
            <person name="Guldener U."/>
        </authorList>
    </citation>
    <scope>NUCLEOTIDE SEQUENCE</scope>
</reference>
<dbReference type="InterPro" id="IPR018287">
    <property type="entry name" value="Hap4_TF_heteromerisation"/>
</dbReference>
<sequence length="549" mass="59023">MSMASVISPDPTPSPQVMPMISMTTKEWVVPPRPKPGRKPATDTPPTKRKAQNRAAQRAFRERRAARVGELEEQLDEFKEDRERVERELKDKIHSLELDLHSFRSKCSLLENLLDRERQDRIRVEGEAENLRRRQQVSLSDNHGRTNSYAATQPSQVFMESTNGQYNHNEQPVSGANDTRPATRTDLQPFAISHIISPPDHTDPLSDTTVLTCGDCRPDGPCACAEEALRSVQSAGCGGCSPGTTCQCLEDVLRAVEPPPPQPKRASSPSNAVPLGKRMRPAPQEQPGAIEMDFTHAFKKPNAAQPPANKPYQVPSQVLMDMMSQTPSPPKDSCGFCKDGTYCVCADSGLSGPSTTEAATTSTSLPSIFSQGSQALSPPPEPDSHPSPMEITSTGAVKIRPRQKLPNSPAPTSRCGPGGPGTCAQCIADPQSGLFCRSLAAINSAKGGAGGCCGGAGPGGGCCKSNKGGASAIGISCADTYKTLSSHRNFDQAFDDIGTWLPKLKVVERPREDGDEDDGRPGRPAVEIDAASIMTTLKFLDVRFRKNRQ</sequence>
<dbReference type="GO" id="GO:0001228">
    <property type="term" value="F:DNA-binding transcription activator activity, RNA polymerase II-specific"/>
    <property type="evidence" value="ECO:0007669"/>
    <property type="project" value="TreeGrafter"/>
</dbReference>
<dbReference type="InterPro" id="IPR050936">
    <property type="entry name" value="AP-1-like"/>
</dbReference>
<dbReference type="EMBL" id="ONZQ02000004">
    <property type="protein sequence ID" value="SPO00750.1"/>
    <property type="molecule type" value="Genomic_DNA"/>
</dbReference>
<evidence type="ECO:0000256" key="3">
    <source>
        <dbReference type="SAM" id="Coils"/>
    </source>
</evidence>
<dbReference type="PROSITE" id="PS00036">
    <property type="entry name" value="BZIP_BASIC"/>
    <property type="match status" value="1"/>
</dbReference>
<comment type="caution">
    <text evidence="6">The sequence shown here is derived from an EMBL/GenBank/DDBJ whole genome shotgun (WGS) entry which is preliminary data.</text>
</comment>
<dbReference type="Proteomes" id="UP001187682">
    <property type="component" value="Unassembled WGS sequence"/>
</dbReference>
<keyword evidence="3" id="KW-0175">Coiled coil</keyword>
<dbReference type="PANTHER" id="PTHR40621">
    <property type="entry name" value="TRANSCRIPTION FACTOR KAPC-RELATED"/>
    <property type="match status" value="1"/>
</dbReference>
<dbReference type="Gene3D" id="1.20.5.170">
    <property type="match status" value="1"/>
</dbReference>
<proteinExistence type="predicted"/>
<dbReference type="GO" id="GO:0000976">
    <property type="term" value="F:transcription cis-regulatory region binding"/>
    <property type="evidence" value="ECO:0007669"/>
    <property type="project" value="InterPro"/>
</dbReference>
<dbReference type="GO" id="GO:0090575">
    <property type="term" value="C:RNA polymerase II transcription regulator complex"/>
    <property type="evidence" value="ECO:0007669"/>
    <property type="project" value="TreeGrafter"/>
</dbReference>
<feature type="coiled-coil region" evidence="3">
    <location>
        <begin position="61"/>
        <end position="134"/>
    </location>
</feature>
<accession>A0AAE8SUB9</accession>
<feature type="domain" description="BZIP" evidence="5">
    <location>
        <begin position="48"/>
        <end position="63"/>
    </location>
</feature>
<comment type="subcellular location">
    <subcellularLocation>
        <location evidence="1">Nucleus</location>
    </subcellularLocation>
</comment>
<dbReference type="SMART" id="SM00338">
    <property type="entry name" value="BRLZ"/>
    <property type="match status" value="1"/>
</dbReference>
<feature type="region of interest" description="Disordered" evidence="4">
    <location>
        <begin position="1"/>
        <end position="58"/>
    </location>
</feature>
<evidence type="ECO:0000259" key="5">
    <source>
        <dbReference type="PROSITE" id="PS00036"/>
    </source>
</evidence>
<evidence type="ECO:0000313" key="6">
    <source>
        <dbReference type="EMBL" id="SPO00750.1"/>
    </source>
</evidence>
<feature type="region of interest" description="Disordered" evidence="4">
    <location>
        <begin position="368"/>
        <end position="413"/>
    </location>
</feature>
<dbReference type="PANTHER" id="PTHR40621:SF7">
    <property type="entry name" value="BZIP DOMAIN-CONTAINING PROTEIN"/>
    <property type="match status" value="1"/>
</dbReference>
<feature type="region of interest" description="Disordered" evidence="4">
    <location>
        <begin position="257"/>
        <end position="282"/>
    </location>
</feature>
<evidence type="ECO:0000313" key="7">
    <source>
        <dbReference type="Proteomes" id="UP001187682"/>
    </source>
</evidence>
<gene>
    <name evidence="6" type="ORF">DNG_03498</name>
</gene>